<evidence type="ECO:0000256" key="1">
    <source>
        <dbReference type="SAM" id="MobiDB-lite"/>
    </source>
</evidence>
<sequence length="69" mass="7982">MVWCFREVSPAYRRGRETHGQIGREEFQGTCLSKIRRTGSWNLGHGHQRNPVCKRLEQRHGTTSEGEGE</sequence>
<comment type="caution">
    <text evidence="2">The sequence shown here is derived from an EMBL/GenBank/DDBJ whole genome shotgun (WGS) entry which is preliminary data.</text>
</comment>
<protein>
    <submittedName>
        <fullName evidence="2">Uncharacterized protein</fullName>
    </submittedName>
</protein>
<keyword evidence="3" id="KW-1185">Reference proteome</keyword>
<feature type="region of interest" description="Disordered" evidence="1">
    <location>
        <begin position="40"/>
        <end position="69"/>
    </location>
</feature>
<dbReference type="EMBL" id="JAHUTI010008552">
    <property type="protein sequence ID" value="MED6234477.1"/>
    <property type="molecule type" value="Genomic_DNA"/>
</dbReference>
<evidence type="ECO:0000313" key="2">
    <source>
        <dbReference type="EMBL" id="MED6234477.1"/>
    </source>
</evidence>
<dbReference type="Proteomes" id="UP001345963">
    <property type="component" value="Unassembled WGS sequence"/>
</dbReference>
<proteinExistence type="predicted"/>
<accession>A0ABU7A900</accession>
<organism evidence="2 3">
    <name type="scientific">Ataeniobius toweri</name>
    <dbReference type="NCBI Taxonomy" id="208326"/>
    <lineage>
        <taxon>Eukaryota</taxon>
        <taxon>Metazoa</taxon>
        <taxon>Chordata</taxon>
        <taxon>Craniata</taxon>
        <taxon>Vertebrata</taxon>
        <taxon>Euteleostomi</taxon>
        <taxon>Actinopterygii</taxon>
        <taxon>Neopterygii</taxon>
        <taxon>Teleostei</taxon>
        <taxon>Neoteleostei</taxon>
        <taxon>Acanthomorphata</taxon>
        <taxon>Ovalentaria</taxon>
        <taxon>Atherinomorphae</taxon>
        <taxon>Cyprinodontiformes</taxon>
        <taxon>Goodeidae</taxon>
        <taxon>Ataeniobius</taxon>
    </lineage>
</organism>
<gene>
    <name evidence="2" type="ORF">ATANTOWER_031054</name>
</gene>
<evidence type="ECO:0000313" key="3">
    <source>
        <dbReference type="Proteomes" id="UP001345963"/>
    </source>
</evidence>
<reference evidence="2 3" key="1">
    <citation type="submission" date="2021-07" db="EMBL/GenBank/DDBJ databases">
        <authorList>
            <person name="Palmer J.M."/>
        </authorList>
    </citation>
    <scope>NUCLEOTIDE SEQUENCE [LARGE SCALE GENOMIC DNA]</scope>
    <source>
        <strain evidence="2 3">AT_MEX2019</strain>
        <tissue evidence="2">Muscle</tissue>
    </source>
</reference>
<name>A0ABU7A900_9TELE</name>